<dbReference type="EMBL" id="BKAG01000041">
    <property type="protein sequence ID" value="GEP45083.1"/>
    <property type="molecule type" value="Genomic_DNA"/>
</dbReference>
<name>A0A512MEB9_9BACT</name>
<evidence type="ECO:0000256" key="5">
    <source>
        <dbReference type="ARBA" id="ARBA00022777"/>
    </source>
</evidence>
<dbReference type="InterPro" id="IPR036890">
    <property type="entry name" value="HATPase_C_sf"/>
</dbReference>
<dbReference type="Proteomes" id="UP000321577">
    <property type="component" value="Unassembled WGS sequence"/>
</dbReference>
<dbReference type="CDD" id="cd00082">
    <property type="entry name" value="HisKA"/>
    <property type="match status" value="1"/>
</dbReference>
<dbReference type="Gene3D" id="3.30.565.10">
    <property type="entry name" value="Histidine kinase-like ATPase, C-terminal domain"/>
    <property type="match status" value="1"/>
</dbReference>
<keyword evidence="5" id="KW-0418">Kinase</keyword>
<accession>A0A512MEB9</accession>
<dbReference type="InterPro" id="IPR003594">
    <property type="entry name" value="HATPase_dom"/>
</dbReference>
<evidence type="ECO:0000259" key="8">
    <source>
        <dbReference type="PROSITE" id="PS50109"/>
    </source>
</evidence>
<proteinExistence type="predicted"/>
<protein>
    <recommendedName>
        <fullName evidence="2">histidine kinase</fullName>
        <ecNumber evidence="2">2.7.13.3</ecNumber>
    </recommendedName>
</protein>
<dbReference type="Pfam" id="PF00512">
    <property type="entry name" value="HisKA"/>
    <property type="match status" value="1"/>
</dbReference>
<comment type="caution">
    <text evidence="10">The sequence shown here is derived from an EMBL/GenBank/DDBJ whole genome shotgun (WGS) entry which is preliminary data.</text>
</comment>
<dbReference type="SUPFAM" id="SSF55874">
    <property type="entry name" value="ATPase domain of HSP90 chaperone/DNA topoisomerase II/histidine kinase"/>
    <property type="match status" value="1"/>
</dbReference>
<evidence type="ECO:0000313" key="11">
    <source>
        <dbReference type="Proteomes" id="UP000321577"/>
    </source>
</evidence>
<dbReference type="SUPFAM" id="SSF47384">
    <property type="entry name" value="Homodimeric domain of signal transducing histidine kinase"/>
    <property type="match status" value="1"/>
</dbReference>
<dbReference type="Pfam" id="PF02518">
    <property type="entry name" value="HATPase_c"/>
    <property type="match status" value="1"/>
</dbReference>
<dbReference type="CDD" id="cd17580">
    <property type="entry name" value="REC_2_DhkD-like"/>
    <property type="match status" value="1"/>
</dbReference>
<evidence type="ECO:0000256" key="3">
    <source>
        <dbReference type="ARBA" id="ARBA00022553"/>
    </source>
</evidence>
<keyword evidence="6" id="KW-0902">Two-component regulatory system</keyword>
<evidence type="ECO:0000256" key="2">
    <source>
        <dbReference type="ARBA" id="ARBA00012438"/>
    </source>
</evidence>
<organism evidence="10 11">
    <name type="scientific">Brevifollis gellanilyticus</name>
    <dbReference type="NCBI Taxonomy" id="748831"/>
    <lineage>
        <taxon>Bacteria</taxon>
        <taxon>Pseudomonadati</taxon>
        <taxon>Verrucomicrobiota</taxon>
        <taxon>Verrucomicrobiia</taxon>
        <taxon>Verrucomicrobiales</taxon>
        <taxon>Verrucomicrobiaceae</taxon>
    </lineage>
</organism>
<gene>
    <name evidence="10" type="ORF">BGE01nite_43740</name>
</gene>
<dbReference type="RefSeq" id="WP_146853641.1">
    <property type="nucleotide sequence ID" value="NZ_BKAG01000041.1"/>
</dbReference>
<dbReference type="PRINTS" id="PR00344">
    <property type="entry name" value="BCTRLSENSOR"/>
</dbReference>
<dbReference type="Gene3D" id="1.10.287.130">
    <property type="match status" value="1"/>
</dbReference>
<dbReference type="InterPro" id="IPR004358">
    <property type="entry name" value="Sig_transdc_His_kin-like_C"/>
</dbReference>
<dbReference type="PROSITE" id="PS50109">
    <property type="entry name" value="HIS_KIN"/>
    <property type="match status" value="1"/>
</dbReference>
<dbReference type="SUPFAM" id="SSF52172">
    <property type="entry name" value="CheY-like"/>
    <property type="match status" value="1"/>
</dbReference>
<evidence type="ECO:0000256" key="6">
    <source>
        <dbReference type="ARBA" id="ARBA00023012"/>
    </source>
</evidence>
<dbReference type="PANTHER" id="PTHR43547:SF2">
    <property type="entry name" value="HYBRID SIGNAL TRANSDUCTION HISTIDINE KINASE C"/>
    <property type="match status" value="1"/>
</dbReference>
<dbReference type="PROSITE" id="PS50110">
    <property type="entry name" value="RESPONSE_REGULATORY"/>
    <property type="match status" value="1"/>
</dbReference>
<dbReference type="Gene3D" id="3.40.50.2300">
    <property type="match status" value="1"/>
</dbReference>
<evidence type="ECO:0000256" key="7">
    <source>
        <dbReference type="PROSITE-ProRule" id="PRU00169"/>
    </source>
</evidence>
<dbReference type="InterPro" id="IPR001789">
    <property type="entry name" value="Sig_transdc_resp-reg_receiver"/>
</dbReference>
<keyword evidence="11" id="KW-1185">Reference proteome</keyword>
<dbReference type="PANTHER" id="PTHR43547">
    <property type="entry name" value="TWO-COMPONENT HISTIDINE KINASE"/>
    <property type="match status" value="1"/>
</dbReference>
<dbReference type="SMART" id="SM00387">
    <property type="entry name" value="HATPase_c"/>
    <property type="match status" value="1"/>
</dbReference>
<reference evidence="10 11" key="1">
    <citation type="submission" date="2019-07" db="EMBL/GenBank/DDBJ databases">
        <title>Whole genome shotgun sequence of Brevifollis gellanilyticus NBRC 108608.</title>
        <authorList>
            <person name="Hosoyama A."/>
            <person name="Uohara A."/>
            <person name="Ohji S."/>
            <person name="Ichikawa N."/>
        </authorList>
    </citation>
    <scope>NUCLEOTIDE SEQUENCE [LARGE SCALE GENOMIC DNA]</scope>
    <source>
        <strain evidence="10 11">NBRC 108608</strain>
    </source>
</reference>
<evidence type="ECO:0000256" key="4">
    <source>
        <dbReference type="ARBA" id="ARBA00022679"/>
    </source>
</evidence>
<dbReference type="InterPro" id="IPR011006">
    <property type="entry name" value="CheY-like_superfamily"/>
</dbReference>
<keyword evidence="4" id="KW-0808">Transferase</keyword>
<dbReference type="InterPro" id="IPR036097">
    <property type="entry name" value="HisK_dim/P_sf"/>
</dbReference>
<comment type="catalytic activity">
    <reaction evidence="1">
        <text>ATP + protein L-histidine = ADP + protein N-phospho-L-histidine.</text>
        <dbReference type="EC" id="2.7.13.3"/>
    </reaction>
</comment>
<dbReference type="FunFam" id="1.10.287.130:FF:000001">
    <property type="entry name" value="Two-component sensor histidine kinase"/>
    <property type="match status" value="1"/>
</dbReference>
<sequence length="418" mass="45020">MRKHTNSAPPGVDRGKDEFLAMLAHELRNPLSALRNAAELLDGEHTTEGDHAQATHIIHRQIENMSRMLDGLLDVSRVTEGKIELRRAPVSLESVLTAALGLVRPACAAQHQILSLTLPKDPVYVNGDATRLEQIFGNILANACKYSGIGCSISVRAERAPDTEPPEVTITIQDDGVGIDPKLLPHIFDLFVQSTRPSHRSQGGLGIGLTLAQRLVKLHGGRIEAHSGGLGQGTTFTAHLPVLRLAPPGPVTKPHVHELPRRILIVDDNTDSARSLAMLQARRGHQTCTAFTGPEALTAAMTFKPEIILLDIGLPGMDGFEVAGRIRAMPEIGRPLIVGMSGYGSREDLARAAAAGFDDYFVKPIDLGALRKLLSDPFPSAARARFANFPITGGTEPLDLKSMVNGRHAGSVRHHSRD</sequence>
<dbReference type="EC" id="2.7.13.3" evidence="2"/>
<dbReference type="Pfam" id="PF00072">
    <property type="entry name" value="Response_reg"/>
    <property type="match status" value="1"/>
</dbReference>
<dbReference type="InterPro" id="IPR005467">
    <property type="entry name" value="His_kinase_dom"/>
</dbReference>
<evidence type="ECO:0000256" key="1">
    <source>
        <dbReference type="ARBA" id="ARBA00000085"/>
    </source>
</evidence>
<dbReference type="AlphaFoldDB" id="A0A512MEB9"/>
<dbReference type="SMART" id="SM00388">
    <property type="entry name" value="HisKA"/>
    <property type="match status" value="1"/>
</dbReference>
<feature type="modified residue" description="4-aspartylphosphate" evidence="7">
    <location>
        <position position="311"/>
    </location>
</feature>
<dbReference type="CDD" id="cd00075">
    <property type="entry name" value="HATPase"/>
    <property type="match status" value="1"/>
</dbReference>
<feature type="domain" description="Histidine kinase" evidence="8">
    <location>
        <begin position="22"/>
        <end position="244"/>
    </location>
</feature>
<dbReference type="InterPro" id="IPR003661">
    <property type="entry name" value="HisK_dim/P_dom"/>
</dbReference>
<dbReference type="SMART" id="SM00448">
    <property type="entry name" value="REC"/>
    <property type="match status" value="1"/>
</dbReference>
<evidence type="ECO:0000259" key="9">
    <source>
        <dbReference type="PROSITE" id="PS50110"/>
    </source>
</evidence>
<keyword evidence="3 7" id="KW-0597">Phosphoprotein</keyword>
<dbReference type="OrthoDB" id="9809348at2"/>
<dbReference type="GO" id="GO:0000155">
    <property type="term" value="F:phosphorelay sensor kinase activity"/>
    <property type="evidence" value="ECO:0007669"/>
    <property type="project" value="InterPro"/>
</dbReference>
<feature type="domain" description="Response regulatory" evidence="9">
    <location>
        <begin position="262"/>
        <end position="378"/>
    </location>
</feature>
<evidence type="ECO:0000313" key="10">
    <source>
        <dbReference type="EMBL" id="GEP45083.1"/>
    </source>
</evidence>